<keyword evidence="3" id="KW-1185">Reference proteome</keyword>
<feature type="compositionally biased region" description="Basic residues" evidence="1">
    <location>
        <begin position="90"/>
        <end position="105"/>
    </location>
</feature>
<comment type="caution">
    <text evidence="2">The sequence shown here is derived from an EMBL/GenBank/DDBJ whole genome shotgun (WGS) entry which is preliminary data.</text>
</comment>
<proteinExistence type="predicted"/>
<gene>
    <name evidence="2" type="ORF">XENORESO_008798</name>
</gene>
<feature type="compositionally biased region" description="Basic and acidic residues" evidence="1">
    <location>
        <begin position="38"/>
        <end position="60"/>
    </location>
</feature>
<dbReference type="EMBL" id="JAHRIM010002779">
    <property type="protein sequence ID" value="MEQ2259241.1"/>
    <property type="molecule type" value="Genomic_DNA"/>
</dbReference>
<name>A0ABV0VPY3_9TELE</name>
<evidence type="ECO:0000313" key="2">
    <source>
        <dbReference type="EMBL" id="MEQ2259241.1"/>
    </source>
</evidence>
<reference evidence="2 3" key="1">
    <citation type="submission" date="2021-06" db="EMBL/GenBank/DDBJ databases">
        <authorList>
            <person name="Palmer J.M."/>
        </authorList>
    </citation>
    <scope>NUCLEOTIDE SEQUENCE [LARGE SCALE GENOMIC DNA]</scope>
    <source>
        <strain evidence="2 3">XR_2019</strain>
        <tissue evidence="2">Muscle</tissue>
    </source>
</reference>
<organism evidence="2 3">
    <name type="scientific">Xenotaenia resolanae</name>
    <dbReference type="NCBI Taxonomy" id="208358"/>
    <lineage>
        <taxon>Eukaryota</taxon>
        <taxon>Metazoa</taxon>
        <taxon>Chordata</taxon>
        <taxon>Craniata</taxon>
        <taxon>Vertebrata</taxon>
        <taxon>Euteleostomi</taxon>
        <taxon>Actinopterygii</taxon>
        <taxon>Neopterygii</taxon>
        <taxon>Teleostei</taxon>
        <taxon>Neoteleostei</taxon>
        <taxon>Acanthomorphata</taxon>
        <taxon>Ovalentaria</taxon>
        <taxon>Atherinomorphae</taxon>
        <taxon>Cyprinodontiformes</taxon>
        <taxon>Goodeidae</taxon>
        <taxon>Xenotaenia</taxon>
    </lineage>
</organism>
<sequence>MVSRNDAVGETGRGGCRDSMLVHSSSLREEGEETAELQENRRGEEVRELTVGRKGRDEAHSQTMPDALSQKKRQDTTKDSQQQTKTNGTNKRHTKRKAKQKSGKF</sequence>
<protein>
    <submittedName>
        <fullName evidence="2">Uncharacterized protein</fullName>
    </submittedName>
</protein>
<evidence type="ECO:0000256" key="1">
    <source>
        <dbReference type="SAM" id="MobiDB-lite"/>
    </source>
</evidence>
<dbReference type="Proteomes" id="UP001444071">
    <property type="component" value="Unassembled WGS sequence"/>
</dbReference>
<evidence type="ECO:0000313" key="3">
    <source>
        <dbReference type="Proteomes" id="UP001444071"/>
    </source>
</evidence>
<feature type="region of interest" description="Disordered" evidence="1">
    <location>
        <begin position="1"/>
        <end position="105"/>
    </location>
</feature>
<accession>A0ABV0VPY3</accession>